<dbReference type="GO" id="GO:0044718">
    <property type="term" value="P:siderophore transmembrane transport"/>
    <property type="evidence" value="ECO:0007669"/>
    <property type="project" value="TreeGrafter"/>
</dbReference>
<keyword evidence="3 10" id="KW-1134">Transmembrane beta strand</keyword>
<reference evidence="15 16" key="1">
    <citation type="submission" date="2017-09" db="EMBL/GenBank/DDBJ databases">
        <title>Depth-based differentiation of microbial function through sediment-hosted aquifers and enrichment of novel symbionts in the deep terrestrial subsurface.</title>
        <authorList>
            <person name="Probst A.J."/>
            <person name="Ladd B."/>
            <person name="Jarett J.K."/>
            <person name="Geller-Mcgrath D.E."/>
            <person name="Sieber C.M."/>
            <person name="Emerson J.B."/>
            <person name="Anantharaman K."/>
            <person name="Thomas B.C."/>
            <person name="Malmstrom R."/>
            <person name="Stieglmeier M."/>
            <person name="Klingl A."/>
            <person name="Woyke T."/>
            <person name="Ryan C.M."/>
            <person name="Banfield J.F."/>
        </authorList>
    </citation>
    <scope>NUCLEOTIDE SEQUENCE [LARGE SCALE GENOMIC DNA]</scope>
    <source>
        <strain evidence="15">CG07_land_8_20_14_0_80_42_15</strain>
    </source>
</reference>
<dbReference type="Proteomes" id="UP000230052">
    <property type="component" value="Unassembled WGS sequence"/>
</dbReference>
<dbReference type="GO" id="GO:0015344">
    <property type="term" value="F:siderophore uptake transmembrane transporter activity"/>
    <property type="evidence" value="ECO:0007669"/>
    <property type="project" value="TreeGrafter"/>
</dbReference>
<keyword evidence="6 11" id="KW-0798">TonB box</keyword>
<comment type="subcellular location">
    <subcellularLocation>
        <location evidence="1 10">Cell outer membrane</location>
        <topology evidence="1 10">Multi-pass membrane protein</topology>
    </subcellularLocation>
</comment>
<name>A0A2J0L0L5_9BACT</name>
<evidence type="ECO:0000259" key="14">
    <source>
        <dbReference type="Pfam" id="PF07715"/>
    </source>
</evidence>
<evidence type="ECO:0000256" key="3">
    <source>
        <dbReference type="ARBA" id="ARBA00022452"/>
    </source>
</evidence>
<evidence type="ECO:0000256" key="5">
    <source>
        <dbReference type="ARBA" id="ARBA00022729"/>
    </source>
</evidence>
<comment type="caution">
    <text evidence="15">The sequence shown here is derived from an EMBL/GenBank/DDBJ whole genome shotgun (WGS) entry which is preliminary data.</text>
</comment>
<dbReference type="PANTHER" id="PTHR30069">
    <property type="entry name" value="TONB-DEPENDENT OUTER MEMBRANE RECEPTOR"/>
    <property type="match status" value="1"/>
</dbReference>
<keyword evidence="9 10" id="KW-0998">Cell outer membrane</keyword>
<dbReference type="AlphaFoldDB" id="A0A2J0L0L5"/>
<dbReference type="PANTHER" id="PTHR30069:SF29">
    <property type="entry name" value="HEMOGLOBIN AND HEMOGLOBIN-HAPTOGLOBIN-BINDING PROTEIN 1-RELATED"/>
    <property type="match status" value="1"/>
</dbReference>
<evidence type="ECO:0000256" key="8">
    <source>
        <dbReference type="ARBA" id="ARBA00023170"/>
    </source>
</evidence>
<evidence type="ECO:0000256" key="1">
    <source>
        <dbReference type="ARBA" id="ARBA00004571"/>
    </source>
</evidence>
<evidence type="ECO:0008006" key="17">
    <source>
        <dbReference type="Google" id="ProtNLM"/>
    </source>
</evidence>
<evidence type="ECO:0000256" key="11">
    <source>
        <dbReference type="RuleBase" id="RU003357"/>
    </source>
</evidence>
<dbReference type="Pfam" id="PF07715">
    <property type="entry name" value="Plug"/>
    <property type="match status" value="1"/>
</dbReference>
<evidence type="ECO:0000256" key="4">
    <source>
        <dbReference type="ARBA" id="ARBA00022692"/>
    </source>
</evidence>
<gene>
    <name evidence="15" type="ORF">COS99_04365</name>
</gene>
<keyword evidence="8" id="KW-0675">Receptor</keyword>
<dbReference type="EMBL" id="PEWV01000041">
    <property type="protein sequence ID" value="PIU41633.1"/>
    <property type="molecule type" value="Genomic_DNA"/>
</dbReference>
<evidence type="ECO:0000259" key="13">
    <source>
        <dbReference type="Pfam" id="PF00593"/>
    </source>
</evidence>
<evidence type="ECO:0000256" key="9">
    <source>
        <dbReference type="ARBA" id="ARBA00023237"/>
    </source>
</evidence>
<feature type="domain" description="TonB-dependent receptor plug" evidence="14">
    <location>
        <begin position="46"/>
        <end position="149"/>
    </location>
</feature>
<feature type="signal peptide" evidence="12">
    <location>
        <begin position="1"/>
        <end position="24"/>
    </location>
</feature>
<evidence type="ECO:0000256" key="2">
    <source>
        <dbReference type="ARBA" id="ARBA00022448"/>
    </source>
</evidence>
<keyword evidence="5 12" id="KW-0732">Signal</keyword>
<dbReference type="InterPro" id="IPR012910">
    <property type="entry name" value="Plug_dom"/>
</dbReference>
<evidence type="ECO:0000313" key="16">
    <source>
        <dbReference type="Proteomes" id="UP000230052"/>
    </source>
</evidence>
<evidence type="ECO:0000256" key="6">
    <source>
        <dbReference type="ARBA" id="ARBA00023077"/>
    </source>
</evidence>
<dbReference type="GO" id="GO:0009279">
    <property type="term" value="C:cell outer membrane"/>
    <property type="evidence" value="ECO:0007669"/>
    <property type="project" value="UniProtKB-SubCell"/>
</dbReference>
<dbReference type="CDD" id="cd01347">
    <property type="entry name" value="ligand_gated_channel"/>
    <property type="match status" value="1"/>
</dbReference>
<evidence type="ECO:0000313" key="15">
    <source>
        <dbReference type="EMBL" id="PIU41633.1"/>
    </source>
</evidence>
<dbReference type="PROSITE" id="PS52016">
    <property type="entry name" value="TONB_DEPENDENT_REC_3"/>
    <property type="match status" value="1"/>
</dbReference>
<keyword evidence="2 10" id="KW-0813">Transport</keyword>
<dbReference type="InterPro" id="IPR036942">
    <property type="entry name" value="Beta-barrel_TonB_sf"/>
</dbReference>
<feature type="chain" id="PRO_5014351957" description="TonB-dependent receptor" evidence="12">
    <location>
        <begin position="25"/>
        <end position="614"/>
    </location>
</feature>
<keyword evidence="7 10" id="KW-0472">Membrane</keyword>
<keyword evidence="4 10" id="KW-0812">Transmembrane</keyword>
<dbReference type="InterPro" id="IPR000531">
    <property type="entry name" value="Beta-barrel_TonB"/>
</dbReference>
<accession>A0A2J0L0L5</accession>
<organism evidence="15 16">
    <name type="scientific">Candidatus Aquitaenariimonas noxiae</name>
    <dbReference type="NCBI Taxonomy" id="1974741"/>
    <lineage>
        <taxon>Bacteria</taxon>
        <taxon>Pseudomonadati</taxon>
        <taxon>Candidatus Omnitrophota</taxon>
        <taxon>Candidatus Aquitaenariimonas</taxon>
    </lineage>
</organism>
<dbReference type="SUPFAM" id="SSF56935">
    <property type="entry name" value="Porins"/>
    <property type="match status" value="1"/>
</dbReference>
<dbReference type="Gene3D" id="2.40.170.20">
    <property type="entry name" value="TonB-dependent receptor, beta-barrel domain"/>
    <property type="match status" value="1"/>
</dbReference>
<comment type="similarity">
    <text evidence="10 11">Belongs to the TonB-dependent receptor family.</text>
</comment>
<sequence length="614" mass="68733">MRNFIRKLLILSYFISVVSSNVFAEDVELSKIVVTASRVEEKSSGVARKIDVITAEDIERSQAQDLAQVLTGLTSVNMSDYGGPGATKTIRMRGSAASQVLVLVDGRPINNPRDGTAELSTIPLGNIKKIEVMHGPGSSLYGAGAMGGTVNIITKNPPKEKQETELTSSFGTFRTYNENFSHGARISNFGYLITGGYQNSEGYRANSEFDAKDLSAKLEYEFNDNNTVTLNSGFDRNKQGVPGNINASDIDDKQVNIKNFQDLGWNFEPDDTTALSVRAYQNYDRLEFIENTSGSAFDAANNRDAHTTKARGGNLQLSKELFNYYQGILGLSYLANFNDSSASGKHEYDVRAVYLENKFDLFNERLKLNFGSRLDDYSNFGTEINPSFSLLYALRDNVRFHGLISRSFRAPTFNDLYWPDEGWAKGNPDLSPEKGITEEIGVESEINKHLTSGITYYRSDYKDLINWAESSGVWQPMNVNSALIDGIEFENRIKITDNWGLDASYTYLCAKDADSHKYLIYQPRHKVDLSLKYITSNGFVCELKEQFVDKRFHDAENLTEVKKFFVLGLSVSKKFKSGITCFAAIDNLLARKYQVIKDYPMPGFSLTSGLKVEF</sequence>
<dbReference type="Gene3D" id="2.170.130.10">
    <property type="entry name" value="TonB-dependent receptor, plug domain"/>
    <property type="match status" value="1"/>
</dbReference>
<dbReference type="InterPro" id="IPR039426">
    <property type="entry name" value="TonB-dep_rcpt-like"/>
</dbReference>
<evidence type="ECO:0000256" key="10">
    <source>
        <dbReference type="PROSITE-ProRule" id="PRU01360"/>
    </source>
</evidence>
<proteinExistence type="inferred from homology"/>
<evidence type="ECO:0000256" key="12">
    <source>
        <dbReference type="SAM" id="SignalP"/>
    </source>
</evidence>
<dbReference type="InterPro" id="IPR037066">
    <property type="entry name" value="Plug_dom_sf"/>
</dbReference>
<protein>
    <recommendedName>
        <fullName evidence="17">TonB-dependent receptor</fullName>
    </recommendedName>
</protein>
<dbReference type="Pfam" id="PF00593">
    <property type="entry name" value="TonB_dep_Rec_b-barrel"/>
    <property type="match status" value="1"/>
</dbReference>
<feature type="domain" description="TonB-dependent receptor-like beta-barrel" evidence="13">
    <location>
        <begin position="169"/>
        <end position="588"/>
    </location>
</feature>
<evidence type="ECO:0000256" key="7">
    <source>
        <dbReference type="ARBA" id="ARBA00023136"/>
    </source>
</evidence>